<dbReference type="SUPFAM" id="SSF51658">
    <property type="entry name" value="Xylose isomerase-like"/>
    <property type="match status" value="1"/>
</dbReference>
<evidence type="ECO:0000313" key="3">
    <source>
        <dbReference type="Proteomes" id="UP000237631"/>
    </source>
</evidence>
<evidence type="ECO:0000313" key="2">
    <source>
        <dbReference type="EMBL" id="PPJ51096.1"/>
    </source>
</evidence>
<name>A0A2S6BUE0_9PEZI</name>
<dbReference type="Proteomes" id="UP000237631">
    <property type="component" value="Unassembled WGS sequence"/>
</dbReference>
<dbReference type="PANTHER" id="PTHR12110:SF21">
    <property type="entry name" value="XYLOSE ISOMERASE-LIKE TIM BARREL DOMAIN-CONTAINING PROTEIN"/>
    <property type="match status" value="1"/>
</dbReference>
<dbReference type="InterPro" id="IPR036237">
    <property type="entry name" value="Xyl_isomerase-like_sf"/>
</dbReference>
<comment type="caution">
    <text evidence="2">The sequence shown here is derived from an EMBL/GenBank/DDBJ whole genome shotgun (WGS) entry which is preliminary data.</text>
</comment>
<proteinExistence type="predicted"/>
<dbReference type="STRING" id="357750.A0A2S6BUE0"/>
<dbReference type="InterPro" id="IPR050312">
    <property type="entry name" value="IolE/XylAMocC-like"/>
</dbReference>
<keyword evidence="3" id="KW-1185">Reference proteome</keyword>
<dbReference type="AlphaFoldDB" id="A0A2S6BUE0"/>
<protein>
    <recommendedName>
        <fullName evidence="1">Xylose isomerase-like TIM barrel domain-containing protein</fullName>
    </recommendedName>
</protein>
<dbReference type="Gene3D" id="3.20.20.150">
    <property type="entry name" value="Divalent-metal-dependent TIM barrel enzymes"/>
    <property type="match status" value="1"/>
</dbReference>
<sequence>MPLRPAISSQSLGLPGTHALFPKLRAASEAGFQGVEIFFDDLNVLANVYAQERLEDHGATERVGGEKVGEAGESDLLKAAEDVRGWCEGFGLKIVALQPFRDFEGLKSTSDYQKRNSNFKLWLRLCRKLSTQTILIPSNTLQADELDESKIVPALREAADLAAAAVPPVQIAFEALAWGTLVNSWDQAYSYVIKADRENLGVCIDTFNLAGKVYADPASPDGLTSNAEQDLEASIRRLKENVDVRNIFYVQFVDGERLEKPLVEGHPWFKEDQPARMTWSRNARCFAFEKEGYLPVGKTMEALVKGLGYDGWVGSEVFHRDLADEKRETPVEFARRGMESWRRLQRELGVED</sequence>
<dbReference type="OrthoDB" id="5360893at2759"/>
<dbReference type="PANTHER" id="PTHR12110">
    <property type="entry name" value="HYDROXYPYRUVATE ISOMERASE"/>
    <property type="match status" value="1"/>
</dbReference>
<organism evidence="2 3">
    <name type="scientific">Cercospora berteroae</name>
    <dbReference type="NCBI Taxonomy" id="357750"/>
    <lineage>
        <taxon>Eukaryota</taxon>
        <taxon>Fungi</taxon>
        <taxon>Dikarya</taxon>
        <taxon>Ascomycota</taxon>
        <taxon>Pezizomycotina</taxon>
        <taxon>Dothideomycetes</taxon>
        <taxon>Dothideomycetidae</taxon>
        <taxon>Mycosphaerellales</taxon>
        <taxon>Mycosphaerellaceae</taxon>
        <taxon>Cercospora</taxon>
    </lineage>
</organism>
<dbReference type="EMBL" id="PNEN01001766">
    <property type="protein sequence ID" value="PPJ51096.1"/>
    <property type="molecule type" value="Genomic_DNA"/>
</dbReference>
<evidence type="ECO:0000259" key="1">
    <source>
        <dbReference type="Pfam" id="PF01261"/>
    </source>
</evidence>
<dbReference type="Pfam" id="PF01261">
    <property type="entry name" value="AP_endonuc_2"/>
    <property type="match status" value="1"/>
</dbReference>
<feature type="domain" description="Xylose isomerase-like TIM barrel" evidence="1">
    <location>
        <begin position="24"/>
        <end position="339"/>
    </location>
</feature>
<reference evidence="3" key="1">
    <citation type="journal article" date="2017" name="bioRxiv">
        <title>Conservation of a gene cluster reveals novel cercosporin biosynthetic mechanisms and extends production to the genus Colletotrichum.</title>
        <authorList>
            <person name="de Jonge R."/>
            <person name="Ebert M.K."/>
            <person name="Huitt-Roehl C.R."/>
            <person name="Pal P."/>
            <person name="Suttle J.C."/>
            <person name="Spanner R.E."/>
            <person name="Neubauer J.D."/>
            <person name="Jurick W.M.II."/>
            <person name="Stott K.A."/>
            <person name="Secor G.A."/>
            <person name="Thomma B.P.H.J."/>
            <person name="Van de Peer Y."/>
            <person name="Townsend C.A."/>
            <person name="Bolton M.D."/>
        </authorList>
    </citation>
    <scope>NUCLEOTIDE SEQUENCE [LARGE SCALE GENOMIC DNA]</scope>
    <source>
        <strain evidence="3">CBS538.71</strain>
    </source>
</reference>
<dbReference type="InterPro" id="IPR013022">
    <property type="entry name" value="Xyl_isomerase-like_TIM-brl"/>
</dbReference>
<gene>
    <name evidence="2" type="ORF">CBER1_07912</name>
</gene>
<accession>A0A2S6BUE0</accession>